<feature type="non-terminal residue" evidence="1">
    <location>
        <position position="99"/>
    </location>
</feature>
<protein>
    <recommendedName>
        <fullName evidence="2">N-acetyltransferase domain-containing protein</fullName>
    </recommendedName>
</protein>
<proteinExistence type="predicted"/>
<evidence type="ECO:0008006" key="2">
    <source>
        <dbReference type="Google" id="ProtNLM"/>
    </source>
</evidence>
<evidence type="ECO:0000313" key="1">
    <source>
        <dbReference type="EMBL" id="GAH50505.1"/>
    </source>
</evidence>
<name>X1H095_9ZZZZ</name>
<dbReference type="AlphaFoldDB" id="X1H095"/>
<comment type="caution">
    <text evidence="1">The sequence shown here is derived from an EMBL/GenBank/DDBJ whole genome shotgun (WGS) entry which is preliminary data.</text>
</comment>
<dbReference type="EMBL" id="BARU01021891">
    <property type="protein sequence ID" value="GAH50505.1"/>
    <property type="molecule type" value="Genomic_DNA"/>
</dbReference>
<sequence length="99" mass="11276">MDNNITIRPYKWQDALVLLENPNEKGLKDQKDAVRWAKLNETEGVGYTAICNGEIIGCGGVRIYWEGVGEAWAVYPKKIGQMHLDPQIAKKQLYKIIEE</sequence>
<accession>X1H095</accession>
<organism evidence="1">
    <name type="scientific">marine sediment metagenome</name>
    <dbReference type="NCBI Taxonomy" id="412755"/>
    <lineage>
        <taxon>unclassified sequences</taxon>
        <taxon>metagenomes</taxon>
        <taxon>ecological metagenomes</taxon>
    </lineage>
</organism>
<gene>
    <name evidence="1" type="ORF">S03H2_35752</name>
</gene>
<reference evidence="1" key="1">
    <citation type="journal article" date="2014" name="Front. Microbiol.">
        <title>High frequency of phylogenetically diverse reductive dehalogenase-homologous genes in deep subseafloor sedimentary metagenomes.</title>
        <authorList>
            <person name="Kawai M."/>
            <person name="Futagami T."/>
            <person name="Toyoda A."/>
            <person name="Takaki Y."/>
            <person name="Nishi S."/>
            <person name="Hori S."/>
            <person name="Arai W."/>
            <person name="Tsubouchi T."/>
            <person name="Morono Y."/>
            <person name="Uchiyama I."/>
            <person name="Ito T."/>
            <person name="Fujiyama A."/>
            <person name="Inagaki F."/>
            <person name="Takami H."/>
        </authorList>
    </citation>
    <scope>NUCLEOTIDE SEQUENCE</scope>
    <source>
        <strain evidence="1">Expedition CK06-06</strain>
    </source>
</reference>